<evidence type="ECO:0008006" key="3">
    <source>
        <dbReference type="Google" id="ProtNLM"/>
    </source>
</evidence>
<protein>
    <recommendedName>
        <fullName evidence="3">Lipoprotein</fullName>
    </recommendedName>
</protein>
<dbReference type="AlphaFoldDB" id="A0A285MES1"/>
<dbReference type="RefSeq" id="WP_097044302.1">
    <property type="nucleotide sequence ID" value="NZ_OBEH01000001.1"/>
</dbReference>
<dbReference type="Proteomes" id="UP000219048">
    <property type="component" value="Unassembled WGS sequence"/>
</dbReference>
<keyword evidence="2" id="KW-1185">Reference proteome</keyword>
<evidence type="ECO:0000313" key="2">
    <source>
        <dbReference type="Proteomes" id="UP000219048"/>
    </source>
</evidence>
<name>A0A285MES1_9FLAO</name>
<dbReference type="EMBL" id="OBEH01000001">
    <property type="protein sequence ID" value="SNY94957.1"/>
    <property type="molecule type" value="Genomic_DNA"/>
</dbReference>
<dbReference type="PROSITE" id="PS51257">
    <property type="entry name" value="PROKAR_LIPOPROTEIN"/>
    <property type="match status" value="1"/>
</dbReference>
<proteinExistence type="predicted"/>
<gene>
    <name evidence="1" type="ORF">SAMN06265377_0619</name>
</gene>
<sequence>MKKIILSTISIALFFVGCSKDDDKGEKCSTCTVSASGISLTSKYCDNGDGTMTVTTGEETNTVSMEGLTFNQFIAALKESGVSCK</sequence>
<organism evidence="1 2">
    <name type="scientific">Flagellimonas pacifica</name>
    <dbReference type="NCBI Taxonomy" id="1247520"/>
    <lineage>
        <taxon>Bacteria</taxon>
        <taxon>Pseudomonadati</taxon>
        <taxon>Bacteroidota</taxon>
        <taxon>Flavobacteriia</taxon>
        <taxon>Flavobacteriales</taxon>
        <taxon>Flavobacteriaceae</taxon>
        <taxon>Flagellimonas</taxon>
    </lineage>
</organism>
<accession>A0A285MES1</accession>
<evidence type="ECO:0000313" key="1">
    <source>
        <dbReference type="EMBL" id="SNY94957.1"/>
    </source>
</evidence>
<reference evidence="2" key="1">
    <citation type="submission" date="2017-09" db="EMBL/GenBank/DDBJ databases">
        <authorList>
            <person name="Varghese N."/>
            <person name="Submissions S."/>
        </authorList>
    </citation>
    <scope>NUCLEOTIDE SEQUENCE [LARGE SCALE GENOMIC DNA]</scope>
    <source>
        <strain evidence="2">DSM 25885</strain>
    </source>
</reference>
<dbReference type="OrthoDB" id="1190112at2"/>